<organism evidence="1 2">
    <name type="scientific">Dryococelus australis</name>
    <dbReference type="NCBI Taxonomy" id="614101"/>
    <lineage>
        <taxon>Eukaryota</taxon>
        <taxon>Metazoa</taxon>
        <taxon>Ecdysozoa</taxon>
        <taxon>Arthropoda</taxon>
        <taxon>Hexapoda</taxon>
        <taxon>Insecta</taxon>
        <taxon>Pterygota</taxon>
        <taxon>Neoptera</taxon>
        <taxon>Polyneoptera</taxon>
        <taxon>Phasmatodea</taxon>
        <taxon>Verophasmatodea</taxon>
        <taxon>Anareolatae</taxon>
        <taxon>Phasmatidae</taxon>
        <taxon>Eurycanthinae</taxon>
        <taxon>Dryococelus</taxon>
    </lineage>
</organism>
<dbReference type="EMBL" id="JARBHB010000012">
    <property type="protein sequence ID" value="KAJ8871305.1"/>
    <property type="molecule type" value="Genomic_DNA"/>
</dbReference>
<evidence type="ECO:0000313" key="1">
    <source>
        <dbReference type="EMBL" id="KAJ8871305.1"/>
    </source>
</evidence>
<comment type="caution">
    <text evidence="1">The sequence shown here is derived from an EMBL/GenBank/DDBJ whole genome shotgun (WGS) entry which is preliminary data.</text>
</comment>
<accession>A0ABQ9GGZ5</accession>
<evidence type="ECO:0000313" key="2">
    <source>
        <dbReference type="Proteomes" id="UP001159363"/>
    </source>
</evidence>
<sequence length="146" mass="16338">MDQGIIKVLKQTFRKHLVCKIVQRMKPGLVPAHSEDPSAISSSAWITLESSSVSCSFESYASVDDDVQTCANQDIEDLCAEHEESEDECDVAVCKPAWSDTTENVDSLNHFLACTPDVASHIWSSLWNLENYVFLQAQKKLQTEEN</sequence>
<proteinExistence type="predicted"/>
<keyword evidence="2" id="KW-1185">Reference proteome</keyword>
<protein>
    <submittedName>
        <fullName evidence="1">Uncharacterized protein</fullName>
    </submittedName>
</protein>
<gene>
    <name evidence="1" type="ORF">PR048_027622</name>
</gene>
<dbReference type="Proteomes" id="UP001159363">
    <property type="component" value="Chromosome 11"/>
</dbReference>
<reference evidence="1 2" key="1">
    <citation type="submission" date="2023-02" db="EMBL/GenBank/DDBJ databases">
        <title>LHISI_Scaffold_Assembly.</title>
        <authorList>
            <person name="Stuart O.P."/>
            <person name="Cleave R."/>
            <person name="Magrath M.J.L."/>
            <person name="Mikheyev A.S."/>
        </authorList>
    </citation>
    <scope>NUCLEOTIDE SEQUENCE [LARGE SCALE GENOMIC DNA]</scope>
    <source>
        <strain evidence="1">Daus_M_001</strain>
        <tissue evidence="1">Leg muscle</tissue>
    </source>
</reference>
<name>A0ABQ9GGZ5_9NEOP</name>